<reference evidence="5 6" key="1">
    <citation type="journal article" date="2016" name="Genome Biol. Evol.">
        <title>Divergent and convergent evolution of fungal pathogenicity.</title>
        <authorList>
            <person name="Shang Y."/>
            <person name="Xiao G."/>
            <person name="Zheng P."/>
            <person name="Cen K."/>
            <person name="Zhan S."/>
            <person name="Wang C."/>
        </authorList>
    </citation>
    <scope>NUCLEOTIDE SEQUENCE [LARGE SCALE GENOMIC DNA]</scope>
    <source>
        <strain evidence="5 6">RCEF 4871</strain>
    </source>
</reference>
<accession>A0A167JIW7</accession>
<dbReference type="SUPFAM" id="SSF48179">
    <property type="entry name" value="6-phosphogluconate dehydrogenase C-terminal domain-like"/>
    <property type="match status" value="1"/>
</dbReference>
<dbReference type="GO" id="GO:0051287">
    <property type="term" value="F:NAD binding"/>
    <property type="evidence" value="ECO:0007669"/>
    <property type="project" value="InterPro"/>
</dbReference>
<evidence type="ECO:0000259" key="4">
    <source>
        <dbReference type="Pfam" id="PF03721"/>
    </source>
</evidence>
<dbReference type="InterPro" id="IPR028359">
    <property type="entry name" value="UDP_ManNAc/GlcNAc_DH"/>
</dbReference>
<dbReference type="AlphaFoldDB" id="A0A167JIW7"/>
<dbReference type="InterPro" id="IPR036220">
    <property type="entry name" value="UDP-Glc/GDP-Man_DH_C_sf"/>
</dbReference>
<dbReference type="InterPro" id="IPR014026">
    <property type="entry name" value="UDP-Glc/GDP-Man_DH_dimer"/>
</dbReference>
<dbReference type="OMA" id="IDPWFIV"/>
<dbReference type="GO" id="GO:0016628">
    <property type="term" value="F:oxidoreductase activity, acting on the CH-CH group of donors, NAD or NADP as acceptor"/>
    <property type="evidence" value="ECO:0007669"/>
    <property type="project" value="InterPro"/>
</dbReference>
<evidence type="ECO:0000256" key="1">
    <source>
        <dbReference type="ARBA" id="ARBA00006601"/>
    </source>
</evidence>
<feature type="domain" description="UDP-glucose/GDP-mannose dehydrogenase N-terminal" evidence="4">
    <location>
        <begin position="109"/>
        <end position="260"/>
    </location>
</feature>
<dbReference type="InterPro" id="IPR017476">
    <property type="entry name" value="UDP-Glc/GDP-Man"/>
</dbReference>
<dbReference type="PIRSF" id="PIRSF000124">
    <property type="entry name" value="UDPglc_GDPman_dh"/>
    <property type="match status" value="1"/>
</dbReference>
<dbReference type="STRING" id="1081105.A0A167JIW7"/>
<dbReference type="InterPro" id="IPR001732">
    <property type="entry name" value="UDP-Glc/GDP-Man_DH_N"/>
</dbReference>
<protein>
    <submittedName>
        <fullName evidence="5">Nucleotide sugar dehydrogenase</fullName>
    </submittedName>
</protein>
<dbReference type="PIRSF" id="PIRSF500136">
    <property type="entry name" value="UDP_ManNAc_DH"/>
    <property type="match status" value="1"/>
</dbReference>
<comment type="similarity">
    <text evidence="1 2">Belongs to the UDP-glucose/GDP-mannose dehydrogenase family.</text>
</comment>
<dbReference type="InterPro" id="IPR008927">
    <property type="entry name" value="6-PGluconate_DH-like_C_sf"/>
</dbReference>
<evidence type="ECO:0000256" key="2">
    <source>
        <dbReference type="PIRNR" id="PIRNR000124"/>
    </source>
</evidence>
<dbReference type="PANTHER" id="PTHR43491:SF2">
    <property type="entry name" value="UDP-N-ACETYL-D-MANNOSAMINE DEHYDROGENASE"/>
    <property type="match status" value="1"/>
</dbReference>
<gene>
    <name evidence="5" type="ORF">NOR_00783</name>
</gene>
<keyword evidence="6" id="KW-1185">Reference proteome</keyword>
<dbReference type="Gene3D" id="3.40.50.720">
    <property type="entry name" value="NAD(P)-binding Rossmann-like Domain"/>
    <property type="match status" value="2"/>
</dbReference>
<dbReference type="InterPro" id="IPR036291">
    <property type="entry name" value="NAD(P)-bd_dom_sf"/>
</dbReference>
<dbReference type="OrthoDB" id="5059218at2759"/>
<evidence type="ECO:0000259" key="3">
    <source>
        <dbReference type="Pfam" id="PF00984"/>
    </source>
</evidence>
<dbReference type="SUPFAM" id="SSF51735">
    <property type="entry name" value="NAD(P)-binding Rossmann-fold domains"/>
    <property type="match status" value="1"/>
</dbReference>
<dbReference type="PANTHER" id="PTHR43491">
    <property type="entry name" value="UDP-N-ACETYL-D-MANNOSAMINE DEHYDROGENASE"/>
    <property type="match status" value="1"/>
</dbReference>
<comment type="caution">
    <text evidence="5">The sequence shown here is derived from an EMBL/GenBank/DDBJ whole genome shotgun (WGS) entry which is preliminary data.</text>
</comment>
<name>A0A167JIW7_METRR</name>
<dbReference type="NCBIfam" id="TIGR03026">
    <property type="entry name" value="NDP-sugDHase"/>
    <property type="match status" value="1"/>
</dbReference>
<dbReference type="Proteomes" id="UP000243498">
    <property type="component" value="Unassembled WGS sequence"/>
</dbReference>
<proteinExistence type="inferred from homology"/>
<sequence>MVRNSSAQKSETSSRLSTGRITLLRFVMVDDAASTATHIMGNNTLSAHFELESSSFQTPAVVVSEKSAASFGLGARNHYDLTPPSETAEFAQGAVPGTVAVSATTQPLVAIIGVGYVGHHLVRVFSRAYNVLGYDICASRIDDLKETFKDNHRVRFSASPEEIGTATHFLIAVPTLLQPNKSIDSSFLREALATVARTARSGSTVVVESSVAVGMTREYLGPLARKKGFFAGMSPERVDPGRTEPPAHEIPKIISGLDDEVPGSLAAIHTLYSRVFDRVTPVSSPEVAEMTKLYENCQRMVCIAYANEMADACVSHGIDPFEVSSAAATKPFGYLPMMPGLGVGGHCIPVNPYYLLSNNSFPILRAASEKMACRPGEIAERVVSKLCKPVSHHRPRVLVVGMGFKRGQTHLINSPGLELAKSLVLTSKVEVSWVDPLVSQERIPQIPKFDEKDWCLASLDLEFELIIVAFRQSGLDFELLGRLRNAAVDMWCF</sequence>
<dbReference type="Pfam" id="PF03721">
    <property type="entry name" value="UDPG_MGDP_dh_N"/>
    <property type="match status" value="1"/>
</dbReference>
<dbReference type="GO" id="GO:0000271">
    <property type="term" value="P:polysaccharide biosynthetic process"/>
    <property type="evidence" value="ECO:0007669"/>
    <property type="project" value="InterPro"/>
</dbReference>
<dbReference type="Pfam" id="PF00984">
    <property type="entry name" value="UDPG_MGDP_dh"/>
    <property type="match status" value="1"/>
</dbReference>
<feature type="domain" description="UDP-glucose/GDP-mannose dehydrogenase dimerisation" evidence="3">
    <location>
        <begin position="287"/>
        <end position="358"/>
    </location>
</feature>
<dbReference type="GO" id="GO:0016616">
    <property type="term" value="F:oxidoreductase activity, acting on the CH-OH group of donors, NAD or NADP as acceptor"/>
    <property type="evidence" value="ECO:0007669"/>
    <property type="project" value="InterPro"/>
</dbReference>
<organism evidence="5 6">
    <name type="scientific">Metarhizium rileyi (strain RCEF 4871)</name>
    <name type="common">Nomuraea rileyi</name>
    <dbReference type="NCBI Taxonomy" id="1649241"/>
    <lineage>
        <taxon>Eukaryota</taxon>
        <taxon>Fungi</taxon>
        <taxon>Dikarya</taxon>
        <taxon>Ascomycota</taxon>
        <taxon>Pezizomycotina</taxon>
        <taxon>Sordariomycetes</taxon>
        <taxon>Hypocreomycetidae</taxon>
        <taxon>Hypocreales</taxon>
        <taxon>Clavicipitaceae</taxon>
        <taxon>Metarhizium</taxon>
    </lineage>
</organism>
<dbReference type="SUPFAM" id="SSF52413">
    <property type="entry name" value="UDP-glucose/GDP-mannose dehydrogenase C-terminal domain"/>
    <property type="match status" value="1"/>
</dbReference>
<dbReference type="EMBL" id="AZHC01000002">
    <property type="protein sequence ID" value="OAA50333.1"/>
    <property type="molecule type" value="Genomic_DNA"/>
</dbReference>
<evidence type="ECO:0000313" key="5">
    <source>
        <dbReference type="EMBL" id="OAA50333.1"/>
    </source>
</evidence>
<evidence type="ECO:0000313" key="6">
    <source>
        <dbReference type="Proteomes" id="UP000243498"/>
    </source>
</evidence>